<dbReference type="SUPFAM" id="SSF48179">
    <property type="entry name" value="6-phosphogluconate dehydrogenase C-terminal domain-like"/>
    <property type="match status" value="1"/>
</dbReference>
<evidence type="ECO:0000256" key="1">
    <source>
        <dbReference type="ARBA" id="ARBA00023027"/>
    </source>
</evidence>
<dbReference type="Gene3D" id="1.10.1040.10">
    <property type="entry name" value="N-(1-d-carboxylethyl)-l-norvaline Dehydrogenase, domain 2"/>
    <property type="match status" value="1"/>
</dbReference>
<dbReference type="InterPro" id="IPR006108">
    <property type="entry name" value="3HC_DH_C"/>
</dbReference>
<dbReference type="AlphaFoldDB" id="A0A914BXL9"/>
<reference evidence="4" key="1">
    <citation type="submission" date="2022-11" db="UniProtKB">
        <authorList>
            <consortium name="WormBaseParasite"/>
        </authorList>
    </citation>
    <scope>IDENTIFICATION</scope>
</reference>
<dbReference type="PANTHER" id="PTHR43561">
    <property type="match status" value="1"/>
</dbReference>
<dbReference type="WBParaSite" id="ACRNAN_Path_1232.g4804.t1">
    <property type="protein sequence ID" value="ACRNAN_Path_1232.g4804.t1"/>
    <property type="gene ID" value="ACRNAN_Path_1232.g4804"/>
</dbReference>
<name>A0A914BXL9_9BILA</name>
<dbReference type="Pfam" id="PF00725">
    <property type="entry name" value="3HCDH"/>
    <property type="match status" value="1"/>
</dbReference>
<dbReference type="Proteomes" id="UP000887540">
    <property type="component" value="Unplaced"/>
</dbReference>
<dbReference type="InterPro" id="IPR013328">
    <property type="entry name" value="6PGD_dom2"/>
</dbReference>
<keyword evidence="3" id="KW-1185">Reference proteome</keyword>
<organism evidence="3 4">
    <name type="scientific">Acrobeloides nanus</name>
    <dbReference type="NCBI Taxonomy" id="290746"/>
    <lineage>
        <taxon>Eukaryota</taxon>
        <taxon>Metazoa</taxon>
        <taxon>Ecdysozoa</taxon>
        <taxon>Nematoda</taxon>
        <taxon>Chromadorea</taxon>
        <taxon>Rhabditida</taxon>
        <taxon>Tylenchina</taxon>
        <taxon>Cephalobomorpha</taxon>
        <taxon>Cephaloboidea</taxon>
        <taxon>Cephalobidae</taxon>
        <taxon>Acrobeloides</taxon>
    </lineage>
</organism>
<dbReference type="GO" id="GO:0006635">
    <property type="term" value="P:fatty acid beta-oxidation"/>
    <property type="evidence" value="ECO:0007669"/>
    <property type="project" value="TreeGrafter"/>
</dbReference>
<dbReference type="PANTHER" id="PTHR43561:SF3">
    <property type="entry name" value="HYDROXYACYL-COENZYME A DEHYDROGENASE, MITOCHONDRIAL"/>
    <property type="match status" value="1"/>
</dbReference>
<evidence type="ECO:0000259" key="2">
    <source>
        <dbReference type="Pfam" id="PF00725"/>
    </source>
</evidence>
<accession>A0A914BXL9</accession>
<dbReference type="InterPro" id="IPR008927">
    <property type="entry name" value="6-PGluconate_DH-like_C_sf"/>
</dbReference>
<protein>
    <submittedName>
        <fullName evidence="4">3-hydroxyacyl-CoA dehydrogenase C-terminal domain-containing protein</fullName>
    </submittedName>
</protein>
<evidence type="ECO:0000313" key="3">
    <source>
        <dbReference type="Proteomes" id="UP000887540"/>
    </source>
</evidence>
<sequence length="136" mass="15203">MNSLIEYGKAIGKTTVVCKDCHGFICNRLMIPVRSEAMYMVENGIATPEDIDIALKLGYEIPFGTFEHMDIIGLDTVQDVLTGWNTNYAHRLDQNGLAEVFVRPVPNILKEKVAQGKLGKKTGEGFFKWQNGHKDS</sequence>
<dbReference type="GO" id="GO:0003857">
    <property type="term" value="F:(3S)-3-hydroxyacyl-CoA dehydrogenase (NAD+) activity"/>
    <property type="evidence" value="ECO:0007669"/>
    <property type="project" value="TreeGrafter"/>
</dbReference>
<dbReference type="InterPro" id="IPR052242">
    <property type="entry name" value="Mito_3-hydroxyacyl-CoA_DH"/>
</dbReference>
<feature type="domain" description="3-hydroxyacyl-CoA dehydrogenase C-terminal" evidence="2">
    <location>
        <begin position="23"/>
        <end position="129"/>
    </location>
</feature>
<dbReference type="GO" id="GO:0005739">
    <property type="term" value="C:mitochondrion"/>
    <property type="evidence" value="ECO:0007669"/>
    <property type="project" value="TreeGrafter"/>
</dbReference>
<proteinExistence type="predicted"/>
<evidence type="ECO:0000313" key="4">
    <source>
        <dbReference type="WBParaSite" id="ACRNAN_Path_1232.g4804.t1"/>
    </source>
</evidence>
<keyword evidence="1" id="KW-0520">NAD</keyword>